<evidence type="ECO:0000256" key="8">
    <source>
        <dbReference type="ARBA" id="ARBA00022777"/>
    </source>
</evidence>
<evidence type="ECO:0000256" key="2">
    <source>
        <dbReference type="ARBA" id="ARBA00004997"/>
    </source>
</evidence>
<keyword evidence="8" id="KW-0418">Kinase</keyword>
<evidence type="ECO:0000256" key="3">
    <source>
        <dbReference type="ARBA" id="ARBA00008663"/>
    </source>
</evidence>
<dbReference type="InterPro" id="IPR040442">
    <property type="entry name" value="Pyrv_kinase-like_dom_sf"/>
</dbReference>
<evidence type="ECO:0000256" key="12">
    <source>
        <dbReference type="ARBA" id="ARBA00023317"/>
    </source>
</evidence>
<dbReference type="GO" id="GO:0030955">
    <property type="term" value="F:potassium ion binding"/>
    <property type="evidence" value="ECO:0007669"/>
    <property type="project" value="InterPro"/>
</dbReference>
<dbReference type="Gene3D" id="3.20.20.60">
    <property type="entry name" value="Phosphoenolpyruvate-binding domains"/>
    <property type="match status" value="2"/>
</dbReference>
<dbReference type="PANTHER" id="PTHR11817">
    <property type="entry name" value="PYRUVATE KINASE"/>
    <property type="match status" value="1"/>
</dbReference>
<gene>
    <name evidence="14" type="ORF">Nepgr_001232</name>
</gene>
<keyword evidence="6" id="KW-0479">Metal-binding</keyword>
<evidence type="ECO:0000256" key="5">
    <source>
        <dbReference type="ARBA" id="ARBA00022679"/>
    </source>
</evidence>
<keyword evidence="7" id="KW-0547">Nucleotide-binding</keyword>
<organism evidence="14 15">
    <name type="scientific">Nepenthes gracilis</name>
    <name type="common">Slender pitcher plant</name>
    <dbReference type="NCBI Taxonomy" id="150966"/>
    <lineage>
        <taxon>Eukaryota</taxon>
        <taxon>Viridiplantae</taxon>
        <taxon>Streptophyta</taxon>
        <taxon>Embryophyta</taxon>
        <taxon>Tracheophyta</taxon>
        <taxon>Spermatophyta</taxon>
        <taxon>Magnoliopsida</taxon>
        <taxon>eudicotyledons</taxon>
        <taxon>Gunneridae</taxon>
        <taxon>Pentapetalae</taxon>
        <taxon>Caryophyllales</taxon>
        <taxon>Nepenthaceae</taxon>
        <taxon>Nepenthes</taxon>
    </lineage>
</organism>
<keyword evidence="10" id="KW-0460">Magnesium</keyword>
<evidence type="ECO:0000256" key="9">
    <source>
        <dbReference type="ARBA" id="ARBA00022840"/>
    </source>
</evidence>
<dbReference type="GO" id="GO:0016301">
    <property type="term" value="F:kinase activity"/>
    <property type="evidence" value="ECO:0007669"/>
    <property type="project" value="UniProtKB-KW"/>
</dbReference>
<dbReference type="Proteomes" id="UP001279734">
    <property type="component" value="Unassembled WGS sequence"/>
</dbReference>
<evidence type="ECO:0000259" key="13">
    <source>
        <dbReference type="Pfam" id="PF00224"/>
    </source>
</evidence>
<dbReference type="GO" id="GO:0004743">
    <property type="term" value="F:pyruvate kinase activity"/>
    <property type="evidence" value="ECO:0007669"/>
    <property type="project" value="UniProtKB-EC"/>
</dbReference>
<keyword evidence="12" id="KW-0670">Pyruvate</keyword>
<sequence>MTSALCSSKSPSEWLPSSSLPGPIKLKCLICLSSFSRVAQFDFSWGDAEFHQETLENLKIAIKTTKKFCAVMLDAAGPELQVFIKMVSEINGEDVECLIKDSATLSGPCTFCMYPKFGSIENIEGLTHFNEILQEADGIILHRGTLGVDLPPEKKAALYKYNRARKPAVITRVVDSMTKNLRPTRAEATDVANAVLDGTFWFSDIGDAASCDSWWMFH</sequence>
<evidence type="ECO:0000256" key="1">
    <source>
        <dbReference type="ARBA" id="ARBA00001958"/>
    </source>
</evidence>
<comment type="similarity">
    <text evidence="3">Belongs to the pyruvate kinase family.</text>
</comment>
<dbReference type="SUPFAM" id="SSF51621">
    <property type="entry name" value="Phosphoenolpyruvate/pyruvate domain"/>
    <property type="match status" value="1"/>
</dbReference>
<feature type="domain" description="Pyruvate kinase barrel" evidence="13">
    <location>
        <begin position="119"/>
        <end position="199"/>
    </location>
</feature>
<protein>
    <recommendedName>
        <fullName evidence="4">pyruvate kinase</fullName>
        <ecNumber evidence="4">2.7.1.40</ecNumber>
    </recommendedName>
</protein>
<keyword evidence="9" id="KW-0067">ATP-binding</keyword>
<dbReference type="Gene3D" id="2.40.33.10">
    <property type="entry name" value="PK beta-barrel domain-like"/>
    <property type="match status" value="1"/>
</dbReference>
<keyword evidence="15" id="KW-1185">Reference proteome</keyword>
<dbReference type="GO" id="GO:0005524">
    <property type="term" value="F:ATP binding"/>
    <property type="evidence" value="ECO:0007669"/>
    <property type="project" value="UniProtKB-KW"/>
</dbReference>
<name>A0AAD3P6Q9_NEPGR</name>
<comment type="cofactor">
    <cofactor evidence="1">
        <name>K(+)</name>
        <dbReference type="ChEBI" id="CHEBI:29103"/>
    </cofactor>
</comment>
<dbReference type="InterPro" id="IPR001697">
    <property type="entry name" value="Pyr_Knase"/>
</dbReference>
<evidence type="ECO:0000256" key="6">
    <source>
        <dbReference type="ARBA" id="ARBA00022723"/>
    </source>
</evidence>
<keyword evidence="11" id="KW-0324">Glycolysis</keyword>
<keyword evidence="5" id="KW-0808">Transferase</keyword>
<dbReference type="AlphaFoldDB" id="A0AAD3P6Q9"/>
<dbReference type="EMBL" id="BSYO01000001">
    <property type="protein sequence ID" value="GMG99392.1"/>
    <property type="molecule type" value="Genomic_DNA"/>
</dbReference>
<dbReference type="InterPro" id="IPR015813">
    <property type="entry name" value="Pyrv/PenolPyrv_kinase-like_dom"/>
</dbReference>
<evidence type="ECO:0000313" key="14">
    <source>
        <dbReference type="EMBL" id="GMG99392.1"/>
    </source>
</evidence>
<comment type="pathway">
    <text evidence="2">Carbohydrate degradation; glycolysis; pyruvate from D-glyceraldehyde 3-phosphate: step 5/5.</text>
</comment>
<dbReference type="Pfam" id="PF00224">
    <property type="entry name" value="PK"/>
    <property type="match status" value="1"/>
</dbReference>
<dbReference type="EC" id="2.7.1.40" evidence="4"/>
<dbReference type="InterPro" id="IPR015793">
    <property type="entry name" value="Pyrv_Knase_brl"/>
</dbReference>
<reference evidence="14" key="1">
    <citation type="submission" date="2023-05" db="EMBL/GenBank/DDBJ databases">
        <title>Nepenthes gracilis genome sequencing.</title>
        <authorList>
            <person name="Fukushima K."/>
        </authorList>
    </citation>
    <scope>NUCLEOTIDE SEQUENCE</scope>
    <source>
        <strain evidence="14">SING2019-196</strain>
    </source>
</reference>
<dbReference type="InterPro" id="IPR015806">
    <property type="entry name" value="Pyrv_Knase_insert_dom_sf"/>
</dbReference>
<accession>A0AAD3P6Q9</accession>
<proteinExistence type="inferred from homology"/>
<evidence type="ECO:0000256" key="7">
    <source>
        <dbReference type="ARBA" id="ARBA00022741"/>
    </source>
</evidence>
<dbReference type="GO" id="GO:0000287">
    <property type="term" value="F:magnesium ion binding"/>
    <property type="evidence" value="ECO:0007669"/>
    <property type="project" value="InterPro"/>
</dbReference>
<evidence type="ECO:0000256" key="11">
    <source>
        <dbReference type="ARBA" id="ARBA00023152"/>
    </source>
</evidence>
<evidence type="ECO:0000313" key="15">
    <source>
        <dbReference type="Proteomes" id="UP001279734"/>
    </source>
</evidence>
<evidence type="ECO:0000256" key="10">
    <source>
        <dbReference type="ARBA" id="ARBA00022842"/>
    </source>
</evidence>
<comment type="caution">
    <text evidence="14">The sequence shown here is derived from an EMBL/GenBank/DDBJ whole genome shotgun (WGS) entry which is preliminary data.</text>
</comment>
<evidence type="ECO:0000256" key="4">
    <source>
        <dbReference type="ARBA" id="ARBA00012142"/>
    </source>
</evidence>